<accession>A0A0G4G5Y6</accession>
<proteinExistence type="predicted"/>
<dbReference type="VEuPathDB" id="CryptoDB:Cvel_4224"/>
<organism evidence="1">
    <name type="scientific">Chromera velia CCMP2878</name>
    <dbReference type="NCBI Taxonomy" id="1169474"/>
    <lineage>
        <taxon>Eukaryota</taxon>
        <taxon>Sar</taxon>
        <taxon>Alveolata</taxon>
        <taxon>Colpodellida</taxon>
        <taxon>Chromeraceae</taxon>
        <taxon>Chromera</taxon>
    </lineage>
</organism>
<evidence type="ECO:0000313" key="1">
    <source>
        <dbReference type="EMBL" id="CEM23913.1"/>
    </source>
</evidence>
<dbReference type="EMBL" id="CDMZ01000915">
    <property type="protein sequence ID" value="CEM23913.1"/>
    <property type="molecule type" value="Genomic_DNA"/>
</dbReference>
<protein>
    <submittedName>
        <fullName evidence="1">Uncharacterized protein</fullName>
    </submittedName>
</protein>
<name>A0A0G4G5Y6_9ALVE</name>
<sequence>MFALFIVEEEGDELFHGNRGEEPSEDAVAFASACKVTSFLSMSPRERGYSRVHCVFFEEVRKFFSQRK</sequence>
<gene>
    <name evidence="1" type="ORF">Cvel_4224</name>
</gene>
<dbReference type="AlphaFoldDB" id="A0A0G4G5Y6"/>
<reference evidence="1" key="1">
    <citation type="submission" date="2014-11" db="EMBL/GenBank/DDBJ databases">
        <authorList>
            <person name="Otto D Thomas"/>
            <person name="Naeem Raeece"/>
        </authorList>
    </citation>
    <scope>NUCLEOTIDE SEQUENCE</scope>
</reference>